<evidence type="ECO:0000256" key="15">
    <source>
        <dbReference type="PIRSR" id="PIRSR006135-1"/>
    </source>
</evidence>
<feature type="binding site" evidence="16">
    <location>
        <position position="100"/>
    </location>
    <ligand>
        <name>GTP</name>
        <dbReference type="ChEBI" id="CHEBI:37565"/>
    </ligand>
</feature>
<comment type="catalytic activity">
    <reaction evidence="2 14">
        <text>adenosylcob(III)inamide phosphate + GTP + H(+) = adenosylcob(III)inamide-GDP + diphosphate</text>
        <dbReference type="Rhea" id="RHEA:22712"/>
        <dbReference type="ChEBI" id="CHEBI:15378"/>
        <dbReference type="ChEBI" id="CHEBI:33019"/>
        <dbReference type="ChEBI" id="CHEBI:37565"/>
        <dbReference type="ChEBI" id="CHEBI:58502"/>
        <dbReference type="ChEBI" id="CHEBI:60487"/>
        <dbReference type="EC" id="2.7.7.62"/>
    </reaction>
</comment>
<dbReference type="InterPro" id="IPR027417">
    <property type="entry name" value="P-loop_NTPase"/>
</dbReference>
<comment type="catalytic activity">
    <reaction evidence="3">
        <text>adenosylcob(III)inamide + GTP = adenosylcob(III)inamide phosphate + GDP + H(+)</text>
        <dbReference type="Rhea" id="RHEA:15765"/>
        <dbReference type="ChEBI" id="CHEBI:2480"/>
        <dbReference type="ChEBI" id="CHEBI:15378"/>
        <dbReference type="ChEBI" id="CHEBI:37565"/>
        <dbReference type="ChEBI" id="CHEBI:58189"/>
        <dbReference type="ChEBI" id="CHEBI:58502"/>
        <dbReference type="EC" id="2.7.1.156"/>
    </reaction>
</comment>
<evidence type="ECO:0000256" key="4">
    <source>
        <dbReference type="ARBA" id="ARBA00003889"/>
    </source>
</evidence>
<dbReference type="PIRSF" id="PIRSF006135">
    <property type="entry name" value="CobU"/>
    <property type="match status" value="1"/>
</dbReference>
<evidence type="ECO:0000256" key="8">
    <source>
        <dbReference type="ARBA" id="ARBA00022573"/>
    </source>
</evidence>
<name>A0A450XY33_9GAMM</name>
<dbReference type="EMBL" id="CAADGH010000071">
    <property type="protein sequence ID" value="VFK76732.1"/>
    <property type="molecule type" value="Genomic_DNA"/>
</dbReference>
<dbReference type="EC" id="2.7.7.62" evidence="14"/>
<organism evidence="18">
    <name type="scientific">Candidatus Kentrum sp. MB</name>
    <dbReference type="NCBI Taxonomy" id="2138164"/>
    <lineage>
        <taxon>Bacteria</taxon>
        <taxon>Pseudomonadati</taxon>
        <taxon>Pseudomonadota</taxon>
        <taxon>Gammaproteobacteria</taxon>
        <taxon>Candidatus Kentrum</taxon>
    </lineage>
</organism>
<dbReference type="GO" id="GO:0008820">
    <property type="term" value="F:cobinamide phosphate guanylyltransferase activity"/>
    <property type="evidence" value="ECO:0007669"/>
    <property type="project" value="UniProtKB-UniRule"/>
</dbReference>
<evidence type="ECO:0000313" key="18">
    <source>
        <dbReference type="EMBL" id="VFK34165.1"/>
    </source>
</evidence>
<dbReference type="Pfam" id="PF02283">
    <property type="entry name" value="CobU"/>
    <property type="match status" value="1"/>
</dbReference>
<dbReference type="EMBL" id="CAADFO010000061">
    <property type="protein sequence ID" value="VFK30202.1"/>
    <property type="molecule type" value="Genomic_DNA"/>
</dbReference>
<dbReference type="AlphaFoldDB" id="A0A450XY33"/>
<evidence type="ECO:0000256" key="6">
    <source>
        <dbReference type="ARBA" id="ARBA00005159"/>
    </source>
</evidence>
<proteinExistence type="inferred from homology"/>
<protein>
    <recommendedName>
        <fullName evidence="14">Bifunctional adenosylcobalamin biosynthesis protein</fullName>
        <ecNumber evidence="14">2.7.1.156</ecNumber>
        <ecNumber evidence="14">2.7.7.62</ecNumber>
    </recommendedName>
</protein>
<dbReference type="Gene3D" id="3.40.50.300">
    <property type="entry name" value="P-loop containing nucleotide triphosphate hydrolases"/>
    <property type="match status" value="1"/>
</dbReference>
<keyword evidence="10 14" id="KW-0547">Nucleotide-binding</keyword>
<evidence type="ECO:0000256" key="9">
    <source>
        <dbReference type="ARBA" id="ARBA00022679"/>
    </source>
</evidence>
<gene>
    <name evidence="17" type="ORF">BECKMB1821G_GA0114241_10614</name>
    <name evidence="19" type="ORF">BECKMB1821H_GA0114242_107116</name>
    <name evidence="18" type="ORF">BECKMB1821I_GA0114274_10634</name>
</gene>
<dbReference type="PANTHER" id="PTHR34848:SF1">
    <property type="entry name" value="BIFUNCTIONAL ADENOSYLCOBALAMIN BIOSYNTHESIS PROTEIN COBU"/>
    <property type="match status" value="1"/>
</dbReference>
<dbReference type="CDD" id="cd00544">
    <property type="entry name" value="CobU"/>
    <property type="match status" value="1"/>
</dbReference>
<dbReference type="InterPro" id="IPR003203">
    <property type="entry name" value="CobU/CobP"/>
</dbReference>
<dbReference type="GO" id="GO:0005524">
    <property type="term" value="F:ATP binding"/>
    <property type="evidence" value="ECO:0007669"/>
    <property type="project" value="UniProtKB-UniRule"/>
</dbReference>
<keyword evidence="13 14" id="KW-0342">GTP-binding</keyword>
<dbReference type="UniPathway" id="UPA00148">
    <property type="reaction ID" value="UER00236"/>
</dbReference>
<evidence type="ECO:0000256" key="14">
    <source>
        <dbReference type="PIRNR" id="PIRNR006135"/>
    </source>
</evidence>
<dbReference type="GO" id="GO:0009236">
    <property type="term" value="P:cobalamin biosynthetic process"/>
    <property type="evidence" value="ECO:0007669"/>
    <property type="project" value="UniProtKB-UniRule"/>
</dbReference>
<sequence length="201" mass="22164">MSEITLITGGCRSGKSRYAQFLSEGVGEKRLFIATAPVQDDEMRRRVAGHRKHRGPSWETREEPYDVAGCLRGIDRTGRSDERSEDPSHQETAYDVVLCDCLTLWVNNLLYTASQNGVSLEEEEMAARTADLCAAARAFPSPVFFVTNEVGQGIVPADELSRRFRDLAGRCNQEMAAMADSVILMVSGLPLSLKGAKHENP</sequence>
<keyword evidence="8 14" id="KW-0169">Cobalamin biosynthesis</keyword>
<feature type="binding site" evidence="16">
    <location>
        <position position="62"/>
    </location>
    <ligand>
        <name>GTP</name>
        <dbReference type="ChEBI" id="CHEBI:37565"/>
    </ligand>
</feature>
<evidence type="ECO:0000256" key="5">
    <source>
        <dbReference type="ARBA" id="ARBA00004692"/>
    </source>
</evidence>
<accession>A0A450XY33</accession>
<dbReference type="EMBL" id="CAADFQ010000063">
    <property type="protein sequence ID" value="VFK34165.1"/>
    <property type="molecule type" value="Genomic_DNA"/>
</dbReference>
<evidence type="ECO:0000256" key="10">
    <source>
        <dbReference type="ARBA" id="ARBA00022741"/>
    </source>
</evidence>
<dbReference type="GO" id="GO:0043752">
    <property type="term" value="F:adenosylcobinamide kinase activity"/>
    <property type="evidence" value="ECO:0007669"/>
    <property type="project" value="UniProtKB-EC"/>
</dbReference>
<evidence type="ECO:0000256" key="1">
    <source>
        <dbReference type="ARBA" id="ARBA00000312"/>
    </source>
</evidence>
<evidence type="ECO:0000256" key="3">
    <source>
        <dbReference type="ARBA" id="ARBA00001522"/>
    </source>
</evidence>
<keyword evidence="18" id="KW-0548">Nucleotidyltransferase</keyword>
<evidence type="ECO:0000313" key="17">
    <source>
        <dbReference type="EMBL" id="VFK30202.1"/>
    </source>
</evidence>
<keyword evidence="11 14" id="KW-0418">Kinase</keyword>
<evidence type="ECO:0000256" key="7">
    <source>
        <dbReference type="ARBA" id="ARBA00007490"/>
    </source>
</evidence>
<feature type="binding site" evidence="16">
    <location>
        <begin position="9"/>
        <end position="16"/>
    </location>
    <ligand>
        <name>GTP</name>
        <dbReference type="ChEBI" id="CHEBI:37565"/>
    </ligand>
</feature>
<dbReference type="EC" id="2.7.1.156" evidence="14"/>
<dbReference type="PANTHER" id="PTHR34848">
    <property type="match status" value="1"/>
</dbReference>
<feature type="binding site" evidence="16">
    <location>
        <begin position="51"/>
        <end position="54"/>
    </location>
    <ligand>
        <name>GTP</name>
        <dbReference type="ChEBI" id="CHEBI:37565"/>
    </ligand>
</feature>
<evidence type="ECO:0000256" key="11">
    <source>
        <dbReference type="ARBA" id="ARBA00022777"/>
    </source>
</evidence>
<comment type="function">
    <text evidence="4 14">Catalyzes ATP-dependent phosphorylation of adenosylcobinamide and addition of GMP to adenosylcobinamide phosphate.</text>
</comment>
<feature type="binding site" evidence="16">
    <location>
        <begin position="34"/>
        <end position="36"/>
    </location>
    <ligand>
        <name>GTP</name>
        <dbReference type="ChEBI" id="CHEBI:37565"/>
    </ligand>
</feature>
<comment type="catalytic activity">
    <reaction evidence="1 14">
        <text>adenosylcob(III)inamide + ATP = adenosylcob(III)inamide phosphate + ADP + H(+)</text>
        <dbReference type="Rhea" id="RHEA:15769"/>
        <dbReference type="ChEBI" id="CHEBI:2480"/>
        <dbReference type="ChEBI" id="CHEBI:15378"/>
        <dbReference type="ChEBI" id="CHEBI:30616"/>
        <dbReference type="ChEBI" id="CHEBI:58502"/>
        <dbReference type="ChEBI" id="CHEBI:456216"/>
        <dbReference type="EC" id="2.7.1.156"/>
    </reaction>
</comment>
<evidence type="ECO:0000256" key="12">
    <source>
        <dbReference type="ARBA" id="ARBA00022840"/>
    </source>
</evidence>
<dbReference type="GO" id="GO:0005525">
    <property type="term" value="F:GTP binding"/>
    <property type="evidence" value="ECO:0007669"/>
    <property type="project" value="UniProtKB-UniRule"/>
</dbReference>
<evidence type="ECO:0000313" key="19">
    <source>
        <dbReference type="EMBL" id="VFK76732.1"/>
    </source>
</evidence>
<keyword evidence="12 14" id="KW-0067">ATP-binding</keyword>
<dbReference type="SUPFAM" id="SSF52540">
    <property type="entry name" value="P-loop containing nucleoside triphosphate hydrolases"/>
    <property type="match status" value="1"/>
</dbReference>
<comment type="pathway">
    <text evidence="5 14">Cofactor biosynthesis; adenosylcobalamin biosynthesis; adenosylcobalamin from cob(II)yrinate a,c-diamide: step 6/7.</text>
</comment>
<keyword evidence="9 14" id="KW-0808">Transferase</keyword>
<evidence type="ECO:0000256" key="2">
    <source>
        <dbReference type="ARBA" id="ARBA00000711"/>
    </source>
</evidence>
<evidence type="ECO:0000256" key="13">
    <source>
        <dbReference type="ARBA" id="ARBA00023134"/>
    </source>
</evidence>
<comment type="similarity">
    <text evidence="7 14">Belongs to the CobU/CobP family.</text>
</comment>
<reference evidence="18" key="1">
    <citation type="submission" date="2019-02" db="EMBL/GenBank/DDBJ databases">
        <authorList>
            <person name="Gruber-Vodicka R. H."/>
            <person name="Seah K. B. B."/>
        </authorList>
    </citation>
    <scope>NUCLEOTIDE SEQUENCE</scope>
    <source>
        <strain evidence="17">BECK_BZ197</strain>
        <strain evidence="19">BECK_BZ198</strain>
        <strain evidence="18">BECK_BZ199</strain>
    </source>
</reference>
<evidence type="ECO:0000256" key="16">
    <source>
        <dbReference type="PIRSR" id="PIRSR006135-2"/>
    </source>
</evidence>
<comment type="pathway">
    <text evidence="6 14">Cofactor biosynthesis; adenosylcobalamin biosynthesis; adenosylcobalamin from cob(II)yrinate a,c-diamide: step 5/7.</text>
</comment>
<feature type="active site" description="GMP-histidine intermediate" evidence="15">
    <location>
        <position position="50"/>
    </location>
</feature>